<evidence type="ECO:0000256" key="1">
    <source>
        <dbReference type="SAM" id="Phobius"/>
    </source>
</evidence>
<evidence type="ECO:0000313" key="3">
    <source>
        <dbReference type="Proteomes" id="UP000807353"/>
    </source>
</evidence>
<accession>A0A9P6CFI6</accession>
<feature type="transmembrane region" description="Helical" evidence="1">
    <location>
        <begin position="225"/>
        <end position="249"/>
    </location>
</feature>
<protein>
    <submittedName>
        <fullName evidence="2">Uncharacterized protein</fullName>
    </submittedName>
</protein>
<dbReference type="AlphaFoldDB" id="A0A9P6CFI6"/>
<keyword evidence="3" id="KW-1185">Reference proteome</keyword>
<comment type="caution">
    <text evidence="2">The sequence shown here is derived from an EMBL/GenBank/DDBJ whole genome shotgun (WGS) entry which is preliminary data.</text>
</comment>
<name>A0A9P6CFI6_9AGAR</name>
<feature type="transmembrane region" description="Helical" evidence="1">
    <location>
        <begin position="29"/>
        <end position="48"/>
    </location>
</feature>
<dbReference type="EMBL" id="MU150301">
    <property type="protein sequence ID" value="KAF9460270.1"/>
    <property type="molecule type" value="Genomic_DNA"/>
</dbReference>
<keyword evidence="1" id="KW-1133">Transmembrane helix</keyword>
<feature type="transmembrane region" description="Helical" evidence="1">
    <location>
        <begin position="60"/>
        <end position="83"/>
    </location>
</feature>
<feature type="transmembrane region" description="Helical" evidence="1">
    <location>
        <begin position="141"/>
        <end position="163"/>
    </location>
</feature>
<dbReference type="OrthoDB" id="3351617at2759"/>
<keyword evidence="1" id="KW-0812">Transmembrane</keyword>
<organism evidence="2 3">
    <name type="scientific">Collybia nuda</name>
    <dbReference type="NCBI Taxonomy" id="64659"/>
    <lineage>
        <taxon>Eukaryota</taxon>
        <taxon>Fungi</taxon>
        <taxon>Dikarya</taxon>
        <taxon>Basidiomycota</taxon>
        <taxon>Agaricomycotina</taxon>
        <taxon>Agaricomycetes</taxon>
        <taxon>Agaricomycetidae</taxon>
        <taxon>Agaricales</taxon>
        <taxon>Tricholomatineae</taxon>
        <taxon>Clitocybaceae</taxon>
        <taxon>Collybia</taxon>
    </lineage>
</organism>
<keyword evidence="1" id="KW-0472">Membrane</keyword>
<feature type="transmembrane region" description="Helical" evidence="1">
    <location>
        <begin position="183"/>
        <end position="204"/>
    </location>
</feature>
<evidence type="ECO:0000313" key="2">
    <source>
        <dbReference type="EMBL" id="KAF9460270.1"/>
    </source>
</evidence>
<reference evidence="2" key="1">
    <citation type="submission" date="2020-11" db="EMBL/GenBank/DDBJ databases">
        <authorList>
            <consortium name="DOE Joint Genome Institute"/>
            <person name="Ahrendt S."/>
            <person name="Riley R."/>
            <person name="Andreopoulos W."/>
            <person name="Labutti K."/>
            <person name="Pangilinan J."/>
            <person name="Ruiz-Duenas F.J."/>
            <person name="Barrasa J.M."/>
            <person name="Sanchez-Garcia M."/>
            <person name="Camarero S."/>
            <person name="Miyauchi S."/>
            <person name="Serrano A."/>
            <person name="Linde D."/>
            <person name="Babiker R."/>
            <person name="Drula E."/>
            <person name="Ayuso-Fernandez I."/>
            <person name="Pacheco R."/>
            <person name="Padilla G."/>
            <person name="Ferreira P."/>
            <person name="Barriuso J."/>
            <person name="Kellner H."/>
            <person name="Castanera R."/>
            <person name="Alfaro M."/>
            <person name="Ramirez L."/>
            <person name="Pisabarro A.G."/>
            <person name="Kuo A."/>
            <person name="Tritt A."/>
            <person name="Lipzen A."/>
            <person name="He G."/>
            <person name="Yan M."/>
            <person name="Ng V."/>
            <person name="Cullen D."/>
            <person name="Martin F."/>
            <person name="Rosso M.-N."/>
            <person name="Henrissat B."/>
            <person name="Hibbett D."/>
            <person name="Martinez A.T."/>
            <person name="Grigoriev I.V."/>
        </authorList>
    </citation>
    <scope>NUCLEOTIDE SEQUENCE</scope>
    <source>
        <strain evidence="2">CBS 247.69</strain>
    </source>
</reference>
<feature type="transmembrane region" description="Helical" evidence="1">
    <location>
        <begin position="112"/>
        <end position="134"/>
    </location>
</feature>
<sequence>MPQRASAFLFSSMTLPADKHPVERARFDGLLVSTLAYGALLMLFVQLAQVLLSRPKRGRTFWAIITYSGILFPLATLAIGGMLRFMEMAYIDHGDESPFDYFQTRASDPVNMMAQINTTLVPWIGDLLMIYRLIVIWDRKWWIITFPSLLYISRVAMSIPLLISEVHPNGPISEVQSAFYSTGFYAICVSLNLYFTITISARIYMMRRRVESVMGKIHADFYTGFVTIFVESGAFFTAWAITYVIVSARGSDRKYIFLLPYTYILVRGLRFMLQVPTEIGRIQSITRTLIVLRMAQDRAWSKDLVTASHTGVLDWQVSSTHSIPLHDAPSSSVPSLSKPLPRKFREDISVM</sequence>
<gene>
    <name evidence="2" type="ORF">BDZ94DRAFT_1311645</name>
</gene>
<proteinExistence type="predicted"/>
<dbReference type="Proteomes" id="UP000807353">
    <property type="component" value="Unassembled WGS sequence"/>
</dbReference>